<evidence type="ECO:0000313" key="4">
    <source>
        <dbReference type="Proteomes" id="UP000176198"/>
    </source>
</evidence>
<comment type="caution">
    <text evidence="3">The sequence shown here is derived from an EMBL/GenBank/DDBJ whole genome shotgun (WGS) entry which is preliminary data.</text>
</comment>
<reference evidence="3 4" key="1">
    <citation type="journal article" date="2016" name="Nat. Commun.">
        <title>Thousands of microbial genomes shed light on interconnected biogeochemical processes in an aquifer system.</title>
        <authorList>
            <person name="Anantharaman K."/>
            <person name="Brown C.T."/>
            <person name="Hug L.A."/>
            <person name="Sharon I."/>
            <person name="Castelle C.J."/>
            <person name="Probst A.J."/>
            <person name="Thomas B.C."/>
            <person name="Singh A."/>
            <person name="Wilkins M.J."/>
            <person name="Karaoz U."/>
            <person name="Brodie E.L."/>
            <person name="Williams K.H."/>
            <person name="Hubbard S.S."/>
            <person name="Banfield J.F."/>
        </authorList>
    </citation>
    <scope>NUCLEOTIDE SEQUENCE [LARGE SCALE GENOMIC DNA]</scope>
</reference>
<sequence length="241" mass="26224">MIILFNNLKEKDKSIAIERLISGSTPSQDFFYMILLSILTATFGLLINNSAVIIGSMLIAPILYPILSLSLGIVMSDAKLISRAFYTVIKSMTLGIIISAVTTLLFSSHFSGFNTEIISRTQATLPYLGVAIAAGLAGSFALVKPKLNENLPGIAISVALIPPLAVVGIGVAKFSWTIVSGSLLLFLVNAIGVVFASMITFSMMNFYVKKSEAHKTVQKEDMKEERVREKAEKEIQKEEEK</sequence>
<keyword evidence="2" id="KW-0472">Membrane</keyword>
<proteinExistence type="predicted"/>
<keyword evidence="2" id="KW-0812">Transmembrane</keyword>
<feature type="transmembrane region" description="Helical" evidence="2">
    <location>
        <begin position="53"/>
        <end position="73"/>
    </location>
</feature>
<evidence type="ECO:0000256" key="2">
    <source>
        <dbReference type="SAM" id="Phobius"/>
    </source>
</evidence>
<accession>A0A1F7WJ06</accession>
<dbReference type="Pfam" id="PF04087">
    <property type="entry name" value="DUF389"/>
    <property type="match status" value="1"/>
</dbReference>
<keyword evidence="2" id="KW-1133">Transmembrane helix</keyword>
<feature type="transmembrane region" description="Helical" evidence="2">
    <location>
        <begin position="155"/>
        <end position="176"/>
    </location>
</feature>
<feature type="transmembrane region" description="Helical" evidence="2">
    <location>
        <begin position="85"/>
        <end position="105"/>
    </location>
</feature>
<dbReference type="NCBIfam" id="TIGR00341">
    <property type="entry name" value="TIGR00341 family protein"/>
    <property type="match status" value="1"/>
</dbReference>
<evidence type="ECO:0000313" key="3">
    <source>
        <dbReference type="EMBL" id="OGM02816.1"/>
    </source>
</evidence>
<feature type="region of interest" description="Disordered" evidence="1">
    <location>
        <begin position="218"/>
        <end position="241"/>
    </location>
</feature>
<feature type="transmembrane region" description="Helical" evidence="2">
    <location>
        <begin position="182"/>
        <end position="208"/>
    </location>
</feature>
<feature type="transmembrane region" description="Helical" evidence="2">
    <location>
        <begin position="30"/>
        <end position="47"/>
    </location>
</feature>
<organism evidence="3 4">
    <name type="scientific">Candidatus Woesebacteria bacterium GWA1_41_8</name>
    <dbReference type="NCBI Taxonomy" id="1802471"/>
    <lineage>
        <taxon>Bacteria</taxon>
        <taxon>Candidatus Woeseibacteriota</taxon>
    </lineage>
</organism>
<name>A0A1F7WJ06_9BACT</name>
<evidence type="ECO:0000256" key="1">
    <source>
        <dbReference type="SAM" id="MobiDB-lite"/>
    </source>
</evidence>
<gene>
    <name evidence="3" type="ORF">A2115_01925</name>
</gene>
<dbReference type="InterPro" id="IPR005240">
    <property type="entry name" value="DUF389"/>
</dbReference>
<protein>
    <submittedName>
        <fullName evidence="3">TIGR00341 family protein</fullName>
    </submittedName>
</protein>
<dbReference type="PANTHER" id="PTHR20992:SF9">
    <property type="entry name" value="AT15442P-RELATED"/>
    <property type="match status" value="1"/>
</dbReference>
<dbReference type="AlphaFoldDB" id="A0A1F7WJ06"/>
<dbReference type="PANTHER" id="PTHR20992">
    <property type="entry name" value="AT15442P-RELATED"/>
    <property type="match status" value="1"/>
</dbReference>
<dbReference type="EMBL" id="MGFJ01000014">
    <property type="protein sequence ID" value="OGM02816.1"/>
    <property type="molecule type" value="Genomic_DNA"/>
</dbReference>
<dbReference type="STRING" id="1802471.A2115_01925"/>
<dbReference type="Proteomes" id="UP000176198">
    <property type="component" value="Unassembled WGS sequence"/>
</dbReference>
<feature type="transmembrane region" description="Helical" evidence="2">
    <location>
        <begin position="125"/>
        <end position="143"/>
    </location>
</feature>